<dbReference type="Proteomes" id="UP001491310">
    <property type="component" value="Unassembled WGS sequence"/>
</dbReference>
<evidence type="ECO:0000256" key="1">
    <source>
        <dbReference type="SAM" id="SignalP"/>
    </source>
</evidence>
<evidence type="ECO:0000313" key="2">
    <source>
        <dbReference type="EMBL" id="KAK9903480.1"/>
    </source>
</evidence>
<reference evidence="2 3" key="1">
    <citation type="journal article" date="2024" name="Nat. Commun.">
        <title>Phylogenomics reveals the evolutionary origins of lichenization in chlorophyte algae.</title>
        <authorList>
            <person name="Puginier C."/>
            <person name="Libourel C."/>
            <person name="Otte J."/>
            <person name="Skaloud P."/>
            <person name="Haon M."/>
            <person name="Grisel S."/>
            <person name="Petersen M."/>
            <person name="Berrin J.G."/>
            <person name="Delaux P.M."/>
            <person name="Dal Grande F."/>
            <person name="Keller J."/>
        </authorList>
    </citation>
    <scope>NUCLEOTIDE SEQUENCE [LARGE SCALE GENOMIC DNA]</scope>
    <source>
        <strain evidence="2 3">SAG 216-7</strain>
    </source>
</reference>
<evidence type="ECO:0000313" key="3">
    <source>
        <dbReference type="Proteomes" id="UP001491310"/>
    </source>
</evidence>
<organism evidence="2 3">
    <name type="scientific">Coccomyxa subellipsoidea</name>
    <dbReference type="NCBI Taxonomy" id="248742"/>
    <lineage>
        <taxon>Eukaryota</taxon>
        <taxon>Viridiplantae</taxon>
        <taxon>Chlorophyta</taxon>
        <taxon>core chlorophytes</taxon>
        <taxon>Trebouxiophyceae</taxon>
        <taxon>Trebouxiophyceae incertae sedis</taxon>
        <taxon>Coccomyxaceae</taxon>
        <taxon>Coccomyxa</taxon>
    </lineage>
</organism>
<accession>A0ABR2YE97</accession>
<gene>
    <name evidence="2" type="ORF">WJX75_006651</name>
</gene>
<proteinExistence type="predicted"/>
<feature type="chain" id="PRO_5046617222" description="IGFBP N-terminal domain-containing protein" evidence="1">
    <location>
        <begin position="28"/>
        <end position="270"/>
    </location>
</feature>
<comment type="caution">
    <text evidence="2">The sequence shown here is derived from an EMBL/GenBank/DDBJ whole genome shotgun (WGS) entry which is preliminary data.</text>
</comment>
<keyword evidence="3" id="KW-1185">Reference proteome</keyword>
<sequence length="270" mass="27575">MGLRYRASSVSMAIVLVLSTLILHTVSQSDAAANDNALMKDISGAQQAAFDAVTAGGAGNENILEAVKFVEGAASPVSILPTTYGPAYSPAYGKLPLTSPSAYSSGNPQPPAYAPQLAANVESSGACNLPLKLNQVSQCCPAGSCLTVSGACGSATAPTCGIVGGTCIPTEENTTCSDTLGIYLAVINGKCNGKGGRAATDKAQVAMLCAPGSAQQPQCTSEPDRFLTCSADVTLTKQKGREFRVQATKQHHAVHVSFPVYVFKVAPVTS</sequence>
<feature type="signal peptide" evidence="1">
    <location>
        <begin position="1"/>
        <end position="27"/>
    </location>
</feature>
<dbReference type="EMBL" id="JALJOT010000014">
    <property type="protein sequence ID" value="KAK9903480.1"/>
    <property type="molecule type" value="Genomic_DNA"/>
</dbReference>
<name>A0ABR2YE97_9CHLO</name>
<protein>
    <recommendedName>
        <fullName evidence="4">IGFBP N-terminal domain-containing protein</fullName>
    </recommendedName>
</protein>
<evidence type="ECO:0008006" key="4">
    <source>
        <dbReference type="Google" id="ProtNLM"/>
    </source>
</evidence>
<keyword evidence="1" id="KW-0732">Signal</keyword>